<dbReference type="InterPro" id="IPR013083">
    <property type="entry name" value="Znf_RING/FYVE/PHD"/>
</dbReference>
<keyword evidence="5" id="KW-0677">Repeat</keyword>
<dbReference type="SMART" id="SM00185">
    <property type="entry name" value="ARM"/>
    <property type="match status" value="3"/>
</dbReference>
<dbReference type="PANTHER" id="PTHR23315:SF284">
    <property type="entry name" value="U-BOX DOMAIN-CONTAINING PROTEIN 7"/>
    <property type="match status" value="1"/>
</dbReference>
<keyword evidence="8" id="KW-1185">Reference proteome</keyword>
<sequence length="778" mass="86940">MRSIESRSLGAGAAEDEAFFERDPFVPAVHGGLCRALYPIVCKVLGIFPFVEAARPRSTSGIKALCSLHIALDRAKCLLRHCSDCSKLYLAITGDSILMKFEKTRCALLESLRRVEDIVTEDIFCQIMEIVAELEETIFMLDQIEKEAGDDVINLLQKHKKSGTNCSDSGELEVFHQTATKLGITSSRAALTERRALKKLIERARDGKDKLKESVVTYLYNLMRKYSKLFRSDVGGDDTDSQGSTPCSPTVLSFEENYSLYRNGRAFERQLSTIRSFNFRPSGIRSGNMLVPPEEFRCPISLQLMYDPVIISSGQTYERVCIEKWFNDGHSTCPKTQQQLSHLCLTPNNCVKGLIASWCEQNGLPIPDGPPEPLDFSWRRAFSYSESMDSRSVESVESNKVKGVLALVERRGIEEHSDHESHYKLDDGTNEYQNLFARLHDEKSLHEKFRAAERIRYLLKDDEEARIYMGANGFAEELVHFLRLAVRDGDDKAQEVGAMALFNLAVNNNRNKELLMLAGVIDLLDQMISSPQMYEAATALYLNLSCLDDAKPIIGSSPRAVPFLAQLLLTDHTSCTHDALYTLYNLSSHPPNVPFLLSSGIVDGLFSILSASSEPEGRGPSWTEKALAVLINMALDQSGRDEIVSTPGLVGTLAVMLDMGGPAEQEQAAACLLAMCSGDERCIQIVLQEGVVPSLVSISVNGTPRGREKARWLLKLFREHRQREVSPVRRQEELQQQQGAAEVIRESKKPLCKSRSKKLLGRTLSSIWKNRSFSVYQC</sequence>
<accession>A0A6P5EXW0</accession>
<dbReference type="UniPathway" id="UPA00143"/>
<dbReference type="SUPFAM" id="SSF57850">
    <property type="entry name" value="RING/U-box"/>
    <property type="match status" value="1"/>
</dbReference>
<dbReference type="OrthoDB" id="6105938at2759"/>
<dbReference type="EC" id="2.3.2.27" evidence="3"/>
<gene>
    <name evidence="9" type="primary">LOC109710474</name>
</gene>
<dbReference type="InterPro" id="IPR045210">
    <property type="entry name" value="RING-Ubox_PUB"/>
</dbReference>
<reference evidence="9" key="2">
    <citation type="submission" date="2025-08" db="UniProtKB">
        <authorList>
            <consortium name="RefSeq"/>
        </authorList>
    </citation>
    <scope>IDENTIFICATION</scope>
    <source>
        <tissue evidence="9">Leaf</tissue>
    </source>
</reference>
<dbReference type="Pfam" id="PF25598">
    <property type="entry name" value="ARM_PUB"/>
    <property type="match status" value="1"/>
</dbReference>
<evidence type="ECO:0000259" key="7">
    <source>
        <dbReference type="PROSITE" id="PS51698"/>
    </source>
</evidence>
<protein>
    <recommendedName>
        <fullName evidence="3">RING-type E3 ubiquitin transferase</fullName>
        <ecNumber evidence="3">2.3.2.27</ecNumber>
    </recommendedName>
</protein>
<dbReference type="RefSeq" id="XP_020088666.1">
    <property type="nucleotide sequence ID" value="XM_020233077.1"/>
</dbReference>
<dbReference type="Gene3D" id="1.25.10.10">
    <property type="entry name" value="Leucine-rich Repeat Variant"/>
    <property type="match status" value="1"/>
</dbReference>
<reference evidence="8" key="1">
    <citation type="journal article" date="2015" name="Nat. Genet.">
        <title>The pineapple genome and the evolution of CAM photosynthesis.</title>
        <authorList>
            <person name="Ming R."/>
            <person name="VanBuren R."/>
            <person name="Wai C.M."/>
            <person name="Tang H."/>
            <person name="Schatz M.C."/>
            <person name="Bowers J.E."/>
            <person name="Lyons E."/>
            <person name="Wang M.L."/>
            <person name="Chen J."/>
            <person name="Biggers E."/>
            <person name="Zhang J."/>
            <person name="Huang L."/>
            <person name="Zhang L."/>
            <person name="Miao W."/>
            <person name="Zhang J."/>
            <person name="Ye Z."/>
            <person name="Miao C."/>
            <person name="Lin Z."/>
            <person name="Wang H."/>
            <person name="Zhou H."/>
            <person name="Yim W.C."/>
            <person name="Priest H.D."/>
            <person name="Zheng C."/>
            <person name="Woodhouse M."/>
            <person name="Edger P.P."/>
            <person name="Guyot R."/>
            <person name="Guo H.B."/>
            <person name="Guo H."/>
            <person name="Zheng G."/>
            <person name="Singh R."/>
            <person name="Sharma A."/>
            <person name="Min X."/>
            <person name="Zheng Y."/>
            <person name="Lee H."/>
            <person name="Gurtowski J."/>
            <person name="Sedlazeck F.J."/>
            <person name="Harkess A."/>
            <person name="McKain M.R."/>
            <person name="Liao Z."/>
            <person name="Fang J."/>
            <person name="Liu J."/>
            <person name="Zhang X."/>
            <person name="Zhang Q."/>
            <person name="Hu W."/>
            <person name="Qin Y."/>
            <person name="Wang K."/>
            <person name="Chen L.Y."/>
            <person name="Shirley N."/>
            <person name="Lin Y.R."/>
            <person name="Liu L.Y."/>
            <person name="Hernandez A.G."/>
            <person name="Wright C.L."/>
            <person name="Bulone V."/>
            <person name="Tuskan G.A."/>
            <person name="Heath K."/>
            <person name="Zee F."/>
            <person name="Moore P.H."/>
            <person name="Sunkar R."/>
            <person name="Leebens-Mack J.H."/>
            <person name="Mockler T."/>
            <person name="Bennetzen J.L."/>
            <person name="Freeling M."/>
            <person name="Sankoff D."/>
            <person name="Paterson A.H."/>
            <person name="Zhu X."/>
            <person name="Yang X."/>
            <person name="Smith J.A."/>
            <person name="Cushman J.C."/>
            <person name="Paull R.E."/>
            <person name="Yu Q."/>
        </authorList>
    </citation>
    <scope>NUCLEOTIDE SEQUENCE [LARGE SCALE GENOMIC DNA]</scope>
    <source>
        <strain evidence="8">cv. F153</strain>
    </source>
</reference>
<dbReference type="GeneID" id="109710474"/>
<evidence type="ECO:0000256" key="4">
    <source>
        <dbReference type="ARBA" id="ARBA00022679"/>
    </source>
</evidence>
<evidence type="ECO:0000256" key="1">
    <source>
        <dbReference type="ARBA" id="ARBA00000900"/>
    </source>
</evidence>
<keyword evidence="6" id="KW-0833">Ubl conjugation pathway</keyword>
<dbReference type="GO" id="GO:0061630">
    <property type="term" value="F:ubiquitin protein ligase activity"/>
    <property type="evidence" value="ECO:0007669"/>
    <property type="project" value="UniProtKB-EC"/>
</dbReference>
<evidence type="ECO:0000256" key="5">
    <source>
        <dbReference type="ARBA" id="ARBA00022737"/>
    </source>
</evidence>
<dbReference type="SUPFAM" id="SSF48371">
    <property type="entry name" value="ARM repeat"/>
    <property type="match status" value="1"/>
</dbReference>
<dbReference type="SMART" id="SM00504">
    <property type="entry name" value="Ubox"/>
    <property type="match status" value="1"/>
</dbReference>
<dbReference type="Proteomes" id="UP000515123">
    <property type="component" value="Linkage group 1"/>
</dbReference>
<dbReference type="InterPro" id="IPR058678">
    <property type="entry name" value="ARM_PUB"/>
</dbReference>
<dbReference type="InterPro" id="IPR003613">
    <property type="entry name" value="Ubox_domain"/>
</dbReference>
<dbReference type="PANTHER" id="PTHR23315">
    <property type="entry name" value="U BOX DOMAIN-CONTAINING"/>
    <property type="match status" value="1"/>
</dbReference>
<evidence type="ECO:0000313" key="9">
    <source>
        <dbReference type="RefSeq" id="XP_020088666.1"/>
    </source>
</evidence>
<evidence type="ECO:0000256" key="3">
    <source>
        <dbReference type="ARBA" id="ARBA00012483"/>
    </source>
</evidence>
<keyword evidence="4" id="KW-0808">Transferase</keyword>
<dbReference type="PROSITE" id="PS51698">
    <property type="entry name" value="U_BOX"/>
    <property type="match status" value="1"/>
</dbReference>
<evidence type="ECO:0000256" key="2">
    <source>
        <dbReference type="ARBA" id="ARBA00004906"/>
    </source>
</evidence>
<feature type="domain" description="U-box" evidence="7">
    <location>
        <begin position="291"/>
        <end position="365"/>
    </location>
</feature>
<evidence type="ECO:0000313" key="8">
    <source>
        <dbReference type="Proteomes" id="UP000515123"/>
    </source>
</evidence>
<organism evidence="8 9">
    <name type="scientific">Ananas comosus</name>
    <name type="common">Pineapple</name>
    <name type="synonym">Ananas ananas</name>
    <dbReference type="NCBI Taxonomy" id="4615"/>
    <lineage>
        <taxon>Eukaryota</taxon>
        <taxon>Viridiplantae</taxon>
        <taxon>Streptophyta</taxon>
        <taxon>Embryophyta</taxon>
        <taxon>Tracheophyta</taxon>
        <taxon>Spermatophyta</taxon>
        <taxon>Magnoliopsida</taxon>
        <taxon>Liliopsida</taxon>
        <taxon>Poales</taxon>
        <taxon>Bromeliaceae</taxon>
        <taxon>Bromelioideae</taxon>
        <taxon>Ananas</taxon>
    </lineage>
</organism>
<dbReference type="Pfam" id="PF04564">
    <property type="entry name" value="U-box"/>
    <property type="match status" value="1"/>
</dbReference>
<evidence type="ECO:0000256" key="6">
    <source>
        <dbReference type="ARBA" id="ARBA00022786"/>
    </source>
</evidence>
<dbReference type="FunFam" id="3.30.40.10:FF:000114">
    <property type="entry name" value="RING-type E3 ubiquitin transferase"/>
    <property type="match status" value="1"/>
</dbReference>
<dbReference type="GO" id="GO:0016567">
    <property type="term" value="P:protein ubiquitination"/>
    <property type="evidence" value="ECO:0007669"/>
    <property type="project" value="UniProtKB-UniPathway"/>
</dbReference>
<dbReference type="InterPro" id="IPR000225">
    <property type="entry name" value="Armadillo"/>
</dbReference>
<comment type="catalytic activity">
    <reaction evidence="1">
        <text>S-ubiquitinyl-[E2 ubiquitin-conjugating enzyme]-L-cysteine + [acceptor protein]-L-lysine = [E2 ubiquitin-conjugating enzyme]-L-cysteine + N(6)-ubiquitinyl-[acceptor protein]-L-lysine.</text>
        <dbReference type="EC" id="2.3.2.27"/>
    </reaction>
</comment>
<dbReference type="AlphaFoldDB" id="A0A6P5EXW0"/>
<name>A0A6P5EXW0_ANACO</name>
<dbReference type="Gene3D" id="3.30.40.10">
    <property type="entry name" value="Zinc/RING finger domain, C3HC4 (zinc finger)"/>
    <property type="match status" value="1"/>
</dbReference>
<proteinExistence type="predicted"/>
<comment type="pathway">
    <text evidence="2">Protein modification; protein ubiquitination.</text>
</comment>
<dbReference type="CDD" id="cd16664">
    <property type="entry name" value="RING-Ubox_PUB"/>
    <property type="match status" value="1"/>
</dbReference>
<dbReference type="InterPro" id="IPR016024">
    <property type="entry name" value="ARM-type_fold"/>
</dbReference>
<dbReference type="InterPro" id="IPR011989">
    <property type="entry name" value="ARM-like"/>
</dbReference>